<keyword evidence="3" id="KW-1185">Reference proteome</keyword>
<dbReference type="Gene3D" id="3.60.40.10">
    <property type="entry name" value="PPM-type phosphatase domain"/>
    <property type="match status" value="1"/>
</dbReference>
<sequence length="138" mass="15261">MVGQPGLLLMLSVFSVESRMGRSELYDLLKAAIWAHFWCNGDVARVNGQLAVSRAFGDKNLKTHLRSDPDVQNADVDSDTEFLVLASDGLWKVMANQEVVDIARKTKDPQKAAKQLAAEALNRDSKDDISIIVVRFMG</sequence>
<dbReference type="Gramene" id="QL11p021313:mrna">
    <property type="protein sequence ID" value="QL11p021313:mrna"/>
    <property type="gene ID" value="QL11p021313"/>
</dbReference>
<dbReference type="InterPro" id="IPR001932">
    <property type="entry name" value="PPM-type_phosphatase-like_dom"/>
</dbReference>
<dbReference type="EnsemblPlants" id="QL11p021313:mrna">
    <property type="protein sequence ID" value="QL11p021313:mrna"/>
    <property type="gene ID" value="QL11p021313"/>
</dbReference>
<reference evidence="2 3" key="1">
    <citation type="journal article" date="2016" name="G3 (Bethesda)">
        <title>First Draft Assembly and Annotation of the Genome of a California Endemic Oak Quercus lobata Nee (Fagaceae).</title>
        <authorList>
            <person name="Sork V.L."/>
            <person name="Fitz-Gibbon S.T."/>
            <person name="Puiu D."/>
            <person name="Crepeau M."/>
            <person name="Gugger P.F."/>
            <person name="Sherman R."/>
            <person name="Stevens K."/>
            <person name="Langley C.H."/>
            <person name="Pellegrini M."/>
            <person name="Salzberg S.L."/>
        </authorList>
    </citation>
    <scope>NUCLEOTIDE SEQUENCE [LARGE SCALE GENOMIC DNA]</scope>
    <source>
        <strain evidence="2 3">cv. SW786</strain>
    </source>
</reference>
<dbReference type="InterPro" id="IPR036457">
    <property type="entry name" value="PPM-type-like_dom_sf"/>
</dbReference>
<evidence type="ECO:0000313" key="3">
    <source>
        <dbReference type="Proteomes" id="UP000594261"/>
    </source>
</evidence>
<dbReference type="OMA" id="CRLATIT"/>
<organism evidence="2 3">
    <name type="scientific">Quercus lobata</name>
    <name type="common">Valley oak</name>
    <dbReference type="NCBI Taxonomy" id="97700"/>
    <lineage>
        <taxon>Eukaryota</taxon>
        <taxon>Viridiplantae</taxon>
        <taxon>Streptophyta</taxon>
        <taxon>Embryophyta</taxon>
        <taxon>Tracheophyta</taxon>
        <taxon>Spermatophyta</taxon>
        <taxon>Magnoliopsida</taxon>
        <taxon>eudicotyledons</taxon>
        <taxon>Gunneridae</taxon>
        <taxon>Pentapetalae</taxon>
        <taxon>rosids</taxon>
        <taxon>fabids</taxon>
        <taxon>Fagales</taxon>
        <taxon>Fagaceae</taxon>
        <taxon>Quercus</taxon>
    </lineage>
</organism>
<protein>
    <recommendedName>
        <fullName evidence="1">PPM-type phosphatase domain-containing protein</fullName>
    </recommendedName>
</protein>
<reference evidence="2" key="2">
    <citation type="submission" date="2021-01" db="UniProtKB">
        <authorList>
            <consortium name="EnsemblPlants"/>
        </authorList>
    </citation>
    <scope>IDENTIFICATION</scope>
</reference>
<dbReference type="PROSITE" id="PS51746">
    <property type="entry name" value="PPM_2"/>
    <property type="match status" value="1"/>
</dbReference>
<dbReference type="SMART" id="SM00332">
    <property type="entry name" value="PP2Cc"/>
    <property type="match status" value="1"/>
</dbReference>
<dbReference type="InterPro" id="IPR015655">
    <property type="entry name" value="PP2C"/>
</dbReference>
<name>A0A7N2RDA8_QUELO</name>
<dbReference type="CDD" id="cd00143">
    <property type="entry name" value="PP2Cc"/>
    <property type="match status" value="1"/>
</dbReference>
<evidence type="ECO:0000313" key="2">
    <source>
        <dbReference type="EnsemblPlants" id="QL11p021313:mrna"/>
    </source>
</evidence>
<dbReference type="PANTHER" id="PTHR47992">
    <property type="entry name" value="PROTEIN PHOSPHATASE"/>
    <property type="match status" value="1"/>
</dbReference>
<dbReference type="GO" id="GO:0004722">
    <property type="term" value="F:protein serine/threonine phosphatase activity"/>
    <property type="evidence" value="ECO:0007669"/>
    <property type="project" value="InterPro"/>
</dbReference>
<dbReference type="Proteomes" id="UP000594261">
    <property type="component" value="Chromosome 11"/>
</dbReference>
<dbReference type="AlphaFoldDB" id="A0A7N2RDA8"/>
<dbReference type="EMBL" id="LRBV02000011">
    <property type="status" value="NOT_ANNOTATED_CDS"/>
    <property type="molecule type" value="Genomic_DNA"/>
</dbReference>
<accession>A0A7N2RDA8</accession>
<evidence type="ECO:0000259" key="1">
    <source>
        <dbReference type="PROSITE" id="PS51746"/>
    </source>
</evidence>
<dbReference type="InParanoid" id="A0A7N2RDA8"/>
<feature type="domain" description="PPM-type phosphatase" evidence="1">
    <location>
        <begin position="1"/>
        <end position="136"/>
    </location>
</feature>
<proteinExistence type="predicted"/>
<dbReference type="Pfam" id="PF00481">
    <property type="entry name" value="PP2C"/>
    <property type="match status" value="1"/>
</dbReference>
<dbReference type="SUPFAM" id="SSF81606">
    <property type="entry name" value="PP2C-like"/>
    <property type="match status" value="1"/>
</dbReference>